<sequence length="300" mass="34089">MNASADICAFRQPVIRHLAWLCQARQLYRGALSFDPQEWLPGDYLQRLTQWDQYPESMPLSLQQPASPRLGLYFEQLYAAVLTELLGWTLIARNVQIRDQQRTLGELDFLVLNPHTNEVEHHEIAIKFYLGHVGEETGSARWYGPNSRDRLDLKTSRLLQHQAQLAAQPAAEPVLKSMGLQRPPVPRIFMPGYLFYPDTETLQTPEQVDPGHERGRWRYASQAALSSGDDWVVLQKPHWLACWRQSEVPPEDGLQQAAMGVIQSGRACLLAHLSQTPCGWVETERMFLVPDSWPGVPSSG</sequence>
<dbReference type="RefSeq" id="WP_239042371.1">
    <property type="nucleotide sequence ID" value="NZ_BAAAEY010000002.1"/>
</dbReference>
<name>A0ABY1RWC1_9GAMM</name>
<organism evidence="1 2">
    <name type="scientific">Marinobacterium sediminicola</name>
    <dbReference type="NCBI Taxonomy" id="518898"/>
    <lineage>
        <taxon>Bacteria</taxon>
        <taxon>Pseudomonadati</taxon>
        <taxon>Pseudomonadota</taxon>
        <taxon>Gammaproteobacteria</taxon>
        <taxon>Oceanospirillales</taxon>
        <taxon>Oceanospirillaceae</taxon>
        <taxon>Marinobacterium</taxon>
    </lineage>
</organism>
<evidence type="ECO:0008006" key="3">
    <source>
        <dbReference type="Google" id="ProtNLM"/>
    </source>
</evidence>
<evidence type="ECO:0000313" key="1">
    <source>
        <dbReference type="EMBL" id="SMR69603.1"/>
    </source>
</evidence>
<proteinExistence type="predicted"/>
<keyword evidence="2" id="KW-1185">Reference proteome</keyword>
<protein>
    <recommendedName>
        <fullName evidence="3">DUF1853 family protein</fullName>
    </recommendedName>
</protein>
<evidence type="ECO:0000313" key="2">
    <source>
        <dbReference type="Proteomes" id="UP001159257"/>
    </source>
</evidence>
<gene>
    <name evidence="1" type="ORF">SAMN04487964_101300</name>
</gene>
<reference evidence="1 2" key="1">
    <citation type="submission" date="2017-05" db="EMBL/GenBank/DDBJ databases">
        <authorList>
            <person name="Varghese N."/>
            <person name="Submissions S."/>
        </authorList>
    </citation>
    <scope>NUCLEOTIDE SEQUENCE [LARGE SCALE GENOMIC DNA]</scope>
    <source>
        <strain evidence="1 2">CGMCC 1.7287</strain>
    </source>
</reference>
<dbReference type="Pfam" id="PF08907">
    <property type="entry name" value="DUF1853"/>
    <property type="match status" value="1"/>
</dbReference>
<accession>A0ABY1RWC1</accession>
<dbReference type="Proteomes" id="UP001159257">
    <property type="component" value="Unassembled WGS sequence"/>
</dbReference>
<dbReference type="InterPro" id="IPR015003">
    <property type="entry name" value="DUF1853"/>
</dbReference>
<comment type="caution">
    <text evidence="1">The sequence shown here is derived from an EMBL/GenBank/DDBJ whole genome shotgun (WGS) entry which is preliminary data.</text>
</comment>
<dbReference type="EMBL" id="FXWV01000001">
    <property type="protein sequence ID" value="SMR69603.1"/>
    <property type="molecule type" value="Genomic_DNA"/>
</dbReference>